<organism evidence="8 9">
    <name type="scientific">Pseudomonas parafulva</name>
    <dbReference type="NCBI Taxonomy" id="157782"/>
    <lineage>
        <taxon>Bacteria</taxon>
        <taxon>Pseudomonadati</taxon>
        <taxon>Pseudomonadota</taxon>
        <taxon>Gammaproteobacteria</taxon>
        <taxon>Pseudomonadales</taxon>
        <taxon>Pseudomonadaceae</taxon>
        <taxon>Pseudomonas</taxon>
    </lineage>
</organism>
<sequence length="138" mass="15070">MKLTPSLLLGTLFTCCALQATAADQYLPDLVQKAPYKAAYAKMLVLPEWISQAKGTATPLRKVKLGDDTVLVGNVCKPHDCKDNQLVVVFNAKGTQSWGLLATREDSDGAFEKHYLGSPSEAVRALLETTFERDNPDD</sequence>
<evidence type="ECO:0000256" key="3">
    <source>
        <dbReference type="ARBA" id="ARBA00022729"/>
    </source>
</evidence>
<gene>
    <name evidence="8" type="ORF">DZC75_18750</name>
</gene>
<keyword evidence="6" id="KW-1015">Disulfide bond</keyword>
<evidence type="ECO:0000256" key="4">
    <source>
        <dbReference type="ARBA" id="ARBA00022764"/>
    </source>
</evidence>
<dbReference type="PIRSF" id="PIRSF009103">
    <property type="entry name" value="Ivy"/>
    <property type="match status" value="1"/>
</dbReference>
<name>A0AAI8PCY2_9PSED</name>
<comment type="similarity">
    <text evidence="2">Belongs to the ivy family.</text>
</comment>
<dbReference type="AlphaFoldDB" id="A0AAI8PCY2"/>
<evidence type="ECO:0000256" key="5">
    <source>
        <dbReference type="PIRSR" id="PIRSR009103-1"/>
    </source>
</evidence>
<proteinExistence type="inferred from homology"/>
<keyword evidence="4" id="KW-0574">Periplasm</keyword>
<dbReference type="GO" id="GO:0042597">
    <property type="term" value="C:periplasmic space"/>
    <property type="evidence" value="ECO:0007669"/>
    <property type="project" value="UniProtKB-SubCell"/>
</dbReference>
<dbReference type="Proteomes" id="UP000258127">
    <property type="component" value="Chromosome"/>
</dbReference>
<dbReference type="KEGG" id="ppv:NJ69_15075"/>
<accession>A0AAI8PCY2</accession>
<keyword evidence="3 7" id="KW-0732">Signal</keyword>
<feature type="chain" id="PRO_5042483714" evidence="7">
    <location>
        <begin position="23"/>
        <end position="138"/>
    </location>
</feature>
<evidence type="ECO:0000256" key="7">
    <source>
        <dbReference type="SAM" id="SignalP"/>
    </source>
</evidence>
<evidence type="ECO:0000313" key="9">
    <source>
        <dbReference type="Proteomes" id="UP000258127"/>
    </source>
</evidence>
<evidence type="ECO:0000256" key="6">
    <source>
        <dbReference type="PIRSR" id="PIRSR009103-2"/>
    </source>
</evidence>
<dbReference type="RefSeq" id="WP_039580392.1">
    <property type="nucleotide sequence ID" value="NZ_CP009747.1"/>
</dbReference>
<dbReference type="SUPFAM" id="SSF89872">
    <property type="entry name" value="Inhibitor of vertebrate lysozyme, Ivy"/>
    <property type="match status" value="1"/>
</dbReference>
<dbReference type="Gene3D" id="3.40.1420.10">
    <property type="entry name" value="Inhibitor of vertebrate lysozyme"/>
    <property type="match status" value="1"/>
</dbReference>
<dbReference type="InterPro" id="IPR036501">
    <property type="entry name" value="Inhibitor_vert_lysozyme_sf"/>
</dbReference>
<dbReference type="Pfam" id="PF08816">
    <property type="entry name" value="Ivy"/>
    <property type="match status" value="1"/>
</dbReference>
<dbReference type="InterPro" id="IPR014453">
    <property type="entry name" value="Inhibitor_vertebrate_lysozyme"/>
</dbReference>
<feature type="signal peptide" evidence="7">
    <location>
        <begin position="1"/>
        <end position="22"/>
    </location>
</feature>
<keyword evidence="9" id="KW-1185">Reference proteome</keyword>
<evidence type="ECO:0000313" key="8">
    <source>
        <dbReference type="EMBL" id="AXO89942.1"/>
    </source>
</evidence>
<protein>
    <submittedName>
        <fullName evidence="8">Lysozyme inhibitor</fullName>
    </submittedName>
</protein>
<feature type="site" description="Important for lysozyme inhibition" evidence="5">
    <location>
        <position position="79"/>
    </location>
</feature>
<feature type="disulfide bond" evidence="6">
    <location>
        <begin position="76"/>
        <end position="81"/>
    </location>
</feature>
<dbReference type="EMBL" id="CP031641">
    <property type="protein sequence ID" value="AXO89942.1"/>
    <property type="molecule type" value="Genomic_DNA"/>
</dbReference>
<evidence type="ECO:0000256" key="1">
    <source>
        <dbReference type="ARBA" id="ARBA00004418"/>
    </source>
</evidence>
<evidence type="ECO:0000256" key="2">
    <source>
        <dbReference type="ARBA" id="ARBA00009724"/>
    </source>
</evidence>
<comment type="subcellular location">
    <subcellularLocation>
        <location evidence="1">Periplasm</location>
    </subcellularLocation>
</comment>
<reference evidence="8 9" key="1">
    <citation type="submission" date="2018-08" db="EMBL/GenBank/DDBJ databases">
        <authorList>
            <person name="Lee Y."/>
            <person name="Kakembo D."/>
        </authorList>
    </citation>
    <scope>NUCLEOTIDE SEQUENCE [LARGE SCALE GENOMIC DNA]</scope>
    <source>
        <strain evidence="8 9">JBCS1880</strain>
    </source>
</reference>